<proteinExistence type="predicted"/>
<dbReference type="STRING" id="29170.A0A368FX99"/>
<feature type="region of interest" description="Disordered" evidence="1">
    <location>
        <begin position="1"/>
        <end position="52"/>
    </location>
</feature>
<name>A0A368FX99_ANCCA</name>
<evidence type="ECO:0000313" key="2">
    <source>
        <dbReference type="EMBL" id="RCN36108.1"/>
    </source>
</evidence>
<evidence type="ECO:0000313" key="3">
    <source>
        <dbReference type="Proteomes" id="UP000252519"/>
    </source>
</evidence>
<protein>
    <submittedName>
        <fullName evidence="2">Uncharacterized protein</fullName>
    </submittedName>
</protein>
<keyword evidence="3" id="KW-1185">Reference proteome</keyword>
<dbReference type="EMBL" id="JOJR01000588">
    <property type="protein sequence ID" value="RCN36108.1"/>
    <property type="molecule type" value="Genomic_DNA"/>
</dbReference>
<reference evidence="2 3" key="1">
    <citation type="submission" date="2014-10" db="EMBL/GenBank/DDBJ databases">
        <title>Draft genome of the hookworm Ancylostoma caninum.</title>
        <authorList>
            <person name="Mitreva M."/>
        </authorList>
    </citation>
    <scope>NUCLEOTIDE SEQUENCE [LARGE SCALE GENOMIC DNA]</scope>
    <source>
        <strain evidence="2 3">Baltimore</strain>
    </source>
</reference>
<dbReference type="Proteomes" id="UP000252519">
    <property type="component" value="Unassembled WGS sequence"/>
</dbReference>
<sequence>MKPKRRSTFSPASVETTLKSPRPKRKRLDSSSPLRRKSSNSSDEIKPPPEFIPFPYEKLCPKFRDLLGKTADDFTLEKDDLKCSKMHPHCEAALSSSTTFVTTVFCGVSLF</sequence>
<dbReference type="AlphaFoldDB" id="A0A368FX99"/>
<gene>
    <name evidence="2" type="ORF">ANCCAN_18014</name>
</gene>
<feature type="compositionally biased region" description="Polar residues" evidence="1">
    <location>
        <begin position="8"/>
        <end position="19"/>
    </location>
</feature>
<evidence type="ECO:0000256" key="1">
    <source>
        <dbReference type="SAM" id="MobiDB-lite"/>
    </source>
</evidence>
<organism evidence="2 3">
    <name type="scientific">Ancylostoma caninum</name>
    <name type="common">Dog hookworm</name>
    <dbReference type="NCBI Taxonomy" id="29170"/>
    <lineage>
        <taxon>Eukaryota</taxon>
        <taxon>Metazoa</taxon>
        <taxon>Ecdysozoa</taxon>
        <taxon>Nematoda</taxon>
        <taxon>Chromadorea</taxon>
        <taxon>Rhabditida</taxon>
        <taxon>Rhabditina</taxon>
        <taxon>Rhabditomorpha</taxon>
        <taxon>Strongyloidea</taxon>
        <taxon>Ancylostomatidae</taxon>
        <taxon>Ancylostomatinae</taxon>
        <taxon>Ancylostoma</taxon>
    </lineage>
</organism>
<comment type="caution">
    <text evidence="2">The sequence shown here is derived from an EMBL/GenBank/DDBJ whole genome shotgun (WGS) entry which is preliminary data.</text>
</comment>
<accession>A0A368FX99</accession>